<keyword evidence="1 4" id="KW-0238">DNA-binding</keyword>
<feature type="region of interest" description="Disordered" evidence="5">
    <location>
        <begin position="249"/>
        <end position="275"/>
    </location>
</feature>
<comment type="subcellular location">
    <subcellularLocation>
        <location evidence="4">Nucleus</location>
    </subcellularLocation>
</comment>
<dbReference type="InterPro" id="IPR009057">
    <property type="entry name" value="Homeodomain-like_sf"/>
</dbReference>
<accession>R7TCH7</accession>
<reference evidence="7 9" key="2">
    <citation type="journal article" date="2013" name="Nature">
        <title>Insights into bilaterian evolution from three spiralian genomes.</title>
        <authorList>
            <person name="Simakov O."/>
            <person name="Marletaz F."/>
            <person name="Cho S.J."/>
            <person name="Edsinger-Gonzales E."/>
            <person name="Havlak P."/>
            <person name="Hellsten U."/>
            <person name="Kuo D.H."/>
            <person name="Larsson T."/>
            <person name="Lv J."/>
            <person name="Arendt D."/>
            <person name="Savage R."/>
            <person name="Osoegawa K."/>
            <person name="de Jong P."/>
            <person name="Grimwood J."/>
            <person name="Chapman J.A."/>
            <person name="Shapiro H."/>
            <person name="Aerts A."/>
            <person name="Otillar R.P."/>
            <person name="Terry A.Y."/>
            <person name="Boore J.L."/>
            <person name="Grigoriev I.V."/>
            <person name="Lindberg D.R."/>
            <person name="Seaver E.C."/>
            <person name="Weisblat D.A."/>
            <person name="Putnam N.H."/>
            <person name="Rokhsar D.S."/>
        </authorList>
    </citation>
    <scope>NUCLEOTIDE SEQUENCE</scope>
    <source>
        <strain evidence="7 9">I ESC-2004</strain>
    </source>
</reference>
<keyword evidence="3 4" id="KW-0539">Nucleus</keyword>
<proteinExistence type="predicted"/>
<dbReference type="CDD" id="cd00086">
    <property type="entry name" value="homeodomain"/>
    <property type="match status" value="1"/>
</dbReference>
<dbReference type="SUPFAM" id="SSF46689">
    <property type="entry name" value="Homeodomain-like"/>
    <property type="match status" value="1"/>
</dbReference>
<dbReference type="HOGENOM" id="CLU_683799_0_0_1"/>
<feature type="region of interest" description="Disordered" evidence="5">
    <location>
        <begin position="1"/>
        <end position="35"/>
    </location>
</feature>
<dbReference type="AlphaFoldDB" id="R7TCH7"/>
<evidence type="ECO:0000256" key="3">
    <source>
        <dbReference type="ARBA" id="ARBA00023242"/>
    </source>
</evidence>
<dbReference type="EMBL" id="AMQN01033249">
    <property type="status" value="NOT_ANNOTATED_CDS"/>
    <property type="molecule type" value="Genomic_DNA"/>
</dbReference>
<dbReference type="PANTHER" id="PTHR11850">
    <property type="entry name" value="HOMEOBOX PROTEIN TRANSCRIPTION FACTORS"/>
    <property type="match status" value="1"/>
</dbReference>
<dbReference type="Proteomes" id="UP000014760">
    <property type="component" value="Unassembled WGS sequence"/>
</dbReference>
<name>R7TCH7_CAPTE</name>
<dbReference type="GO" id="GO:0005634">
    <property type="term" value="C:nucleus"/>
    <property type="evidence" value="ECO:0007669"/>
    <property type="project" value="UniProtKB-SubCell"/>
</dbReference>
<dbReference type="GO" id="GO:0006355">
    <property type="term" value="P:regulation of DNA-templated transcription"/>
    <property type="evidence" value="ECO:0007669"/>
    <property type="project" value="InterPro"/>
</dbReference>
<dbReference type="Gene3D" id="1.10.10.60">
    <property type="entry name" value="Homeodomain-like"/>
    <property type="match status" value="1"/>
</dbReference>
<dbReference type="InterPro" id="IPR050224">
    <property type="entry name" value="TALE_homeobox"/>
</dbReference>
<protein>
    <recommendedName>
        <fullName evidence="6">Homeobox domain-containing protein</fullName>
    </recommendedName>
</protein>
<feature type="DNA-binding region" description="Homeobox" evidence="4">
    <location>
        <begin position="267"/>
        <end position="329"/>
    </location>
</feature>
<evidence type="ECO:0000256" key="4">
    <source>
        <dbReference type="PROSITE-ProRule" id="PRU00108"/>
    </source>
</evidence>
<evidence type="ECO:0000313" key="9">
    <source>
        <dbReference type="Proteomes" id="UP000014760"/>
    </source>
</evidence>
<feature type="domain" description="Homeobox" evidence="6">
    <location>
        <begin position="265"/>
        <end position="328"/>
    </location>
</feature>
<evidence type="ECO:0000256" key="5">
    <source>
        <dbReference type="SAM" id="MobiDB-lite"/>
    </source>
</evidence>
<evidence type="ECO:0000256" key="2">
    <source>
        <dbReference type="ARBA" id="ARBA00023155"/>
    </source>
</evidence>
<dbReference type="InterPro" id="IPR001356">
    <property type="entry name" value="HD"/>
</dbReference>
<organism evidence="7">
    <name type="scientific">Capitella teleta</name>
    <name type="common">Polychaete worm</name>
    <dbReference type="NCBI Taxonomy" id="283909"/>
    <lineage>
        <taxon>Eukaryota</taxon>
        <taxon>Metazoa</taxon>
        <taxon>Spiralia</taxon>
        <taxon>Lophotrochozoa</taxon>
        <taxon>Annelida</taxon>
        <taxon>Polychaeta</taxon>
        <taxon>Sedentaria</taxon>
        <taxon>Scolecida</taxon>
        <taxon>Capitellidae</taxon>
        <taxon>Capitella</taxon>
    </lineage>
</organism>
<gene>
    <name evidence="7" type="ORF">CAPTEDRAFT_228242</name>
</gene>
<dbReference type="EMBL" id="KB311710">
    <property type="protein sequence ID" value="ELT88766.1"/>
    <property type="molecule type" value="Genomic_DNA"/>
</dbReference>
<keyword evidence="9" id="KW-1185">Reference proteome</keyword>
<feature type="region of interest" description="Disordered" evidence="5">
    <location>
        <begin position="84"/>
        <end position="109"/>
    </location>
</feature>
<evidence type="ECO:0000313" key="7">
    <source>
        <dbReference type="EMBL" id="ELT88766.1"/>
    </source>
</evidence>
<dbReference type="InterPro" id="IPR008422">
    <property type="entry name" value="KN_HD"/>
</dbReference>
<dbReference type="GO" id="GO:0003677">
    <property type="term" value="F:DNA binding"/>
    <property type="evidence" value="ECO:0007669"/>
    <property type="project" value="UniProtKB-UniRule"/>
</dbReference>
<dbReference type="PROSITE" id="PS50071">
    <property type="entry name" value="HOMEOBOX_2"/>
    <property type="match status" value="1"/>
</dbReference>
<dbReference type="Pfam" id="PF05920">
    <property type="entry name" value="Homeobox_KN"/>
    <property type="match status" value="1"/>
</dbReference>
<keyword evidence="2 4" id="KW-0371">Homeobox</keyword>
<evidence type="ECO:0000313" key="8">
    <source>
        <dbReference type="EnsemblMetazoa" id="CapteP228242"/>
    </source>
</evidence>
<evidence type="ECO:0000259" key="6">
    <source>
        <dbReference type="PROSITE" id="PS50071"/>
    </source>
</evidence>
<reference evidence="9" key="1">
    <citation type="submission" date="2012-12" db="EMBL/GenBank/DDBJ databases">
        <authorList>
            <person name="Hellsten U."/>
            <person name="Grimwood J."/>
            <person name="Chapman J.A."/>
            <person name="Shapiro H."/>
            <person name="Aerts A."/>
            <person name="Otillar R.P."/>
            <person name="Terry A.Y."/>
            <person name="Boore J.L."/>
            <person name="Simakov O."/>
            <person name="Marletaz F."/>
            <person name="Cho S.-J."/>
            <person name="Edsinger-Gonzales E."/>
            <person name="Havlak P."/>
            <person name="Kuo D.-H."/>
            <person name="Larsson T."/>
            <person name="Lv J."/>
            <person name="Arendt D."/>
            <person name="Savage R."/>
            <person name="Osoegawa K."/>
            <person name="de Jong P."/>
            <person name="Lindberg D.R."/>
            <person name="Seaver E.C."/>
            <person name="Weisblat D.A."/>
            <person name="Putnam N.H."/>
            <person name="Grigoriev I.V."/>
            <person name="Rokhsar D.S."/>
        </authorList>
    </citation>
    <scope>NUCLEOTIDE SEQUENCE</scope>
    <source>
        <strain evidence="9">I ESC-2004</strain>
    </source>
</reference>
<reference evidence="8" key="3">
    <citation type="submission" date="2015-06" db="UniProtKB">
        <authorList>
            <consortium name="EnsemblMetazoa"/>
        </authorList>
    </citation>
    <scope>IDENTIFICATION</scope>
</reference>
<sequence length="403" mass="44811">MPPQTESRQGHGEDISHRKRPCSSPPMRVPLFVPANVGKPSLRSTLKIRRKNDREMVPLYIWTIGNSNRHSNKDEIELIYSEECENPNSHNGDDSDEISSSVKSTLRKNAPEIAPSTEWVFGDTNKNVDSDEITISLKSALRKSAPEFVPGMKWVVGNSNSDDDSEEISITLKSTLRKNAPDFVPGKEWAVGNSTKDDEFGTLLKVPVIEIIPIASEATPEDPRQVYTADNHFHATLGFIQRLNMLPKRPSSEMDSESDTDHDNSTKRRKNAPLPGEVKVTMAQWMYRHADNPYPSHELMQEFADQGGIGFKQVDQWLINFRRRKMPKAKRKAAPVAAASLTAADGAAAREALQDAVIRQSTGAFSKATLDEVAQDNLHNLSLLSHVSSWAIKCQTLFDIGSA</sequence>
<dbReference type="EnsemblMetazoa" id="CapteT228242">
    <property type="protein sequence ID" value="CapteP228242"/>
    <property type="gene ID" value="CapteG228242"/>
</dbReference>
<dbReference type="STRING" id="283909.R7TCH7"/>
<evidence type="ECO:0000256" key="1">
    <source>
        <dbReference type="ARBA" id="ARBA00023125"/>
    </source>
</evidence>